<name>A0A837AGR6_9NEIS</name>
<comment type="caution">
    <text evidence="1">The sequence shown here is derived from an EMBL/GenBank/DDBJ whole genome shotgun (WGS) entry which is preliminary data.</text>
</comment>
<protein>
    <submittedName>
        <fullName evidence="1">Uncharacterized protein</fullName>
    </submittedName>
</protein>
<accession>A0A837AGR6</accession>
<evidence type="ECO:0000313" key="2">
    <source>
        <dbReference type="Proteomes" id="UP000027170"/>
    </source>
</evidence>
<dbReference type="AlphaFoldDB" id="A0A837AGR6"/>
<evidence type="ECO:0000313" key="1">
    <source>
        <dbReference type="EMBL" id="KDN14501.1"/>
    </source>
</evidence>
<organism evidence="1 2">
    <name type="scientific">Snodgrassella communis</name>
    <dbReference type="NCBI Taxonomy" id="2946699"/>
    <lineage>
        <taxon>Bacteria</taxon>
        <taxon>Pseudomonadati</taxon>
        <taxon>Pseudomonadota</taxon>
        <taxon>Betaproteobacteria</taxon>
        <taxon>Neisseriales</taxon>
        <taxon>Neisseriaceae</taxon>
        <taxon>Snodgrassella</taxon>
    </lineage>
</organism>
<gene>
    <name evidence="1" type="ORF">SALWKB29_1590</name>
</gene>
<dbReference type="Proteomes" id="UP000027170">
    <property type="component" value="Unassembled WGS sequence"/>
</dbReference>
<keyword evidence="2" id="KW-1185">Reference proteome</keyword>
<reference evidence="1 2" key="1">
    <citation type="submission" date="2014-03" db="EMBL/GenBank/DDBJ databases">
        <title>The genomes of two eusocial bee gut symbionts.</title>
        <authorList>
            <person name="Kwong W.K."/>
            <person name="Engel P."/>
            <person name="Koch H."/>
            <person name="Moran N.A."/>
        </authorList>
    </citation>
    <scope>NUCLEOTIDE SEQUENCE [LARGE SCALE GENOMIC DNA]</scope>
    <source>
        <strain evidence="2">wkB29</strain>
    </source>
</reference>
<dbReference type="EMBL" id="JFZV01000007">
    <property type="protein sequence ID" value="KDN14501.1"/>
    <property type="molecule type" value="Genomic_DNA"/>
</dbReference>
<proteinExistence type="predicted"/>
<sequence length="42" mass="4964">MIINCLTEKQANWPKSAKTFYDIYYFVFSCSQKPKLVLAIFI</sequence>